<dbReference type="CDD" id="cd02440">
    <property type="entry name" value="AdoMet_MTases"/>
    <property type="match status" value="1"/>
</dbReference>
<dbReference type="Proteomes" id="UP001056455">
    <property type="component" value="Chromosome"/>
</dbReference>
<dbReference type="InterPro" id="IPR002877">
    <property type="entry name" value="RNA_MeTrfase_FtsJ_dom"/>
</dbReference>
<accession>A0ABY4YP90</accession>
<keyword evidence="7" id="KW-1185">Reference proteome</keyword>
<dbReference type="Gene3D" id="3.40.50.150">
    <property type="entry name" value="Vaccinia Virus protein VP39"/>
    <property type="match status" value="1"/>
</dbReference>
<name>A0ABY4YP90_9MICO</name>
<dbReference type="SUPFAM" id="SSF53335">
    <property type="entry name" value="S-adenosyl-L-methionine-dependent methyltransferases"/>
    <property type="match status" value="1"/>
</dbReference>
<dbReference type="CDD" id="cd00165">
    <property type="entry name" value="S4"/>
    <property type="match status" value="1"/>
</dbReference>
<dbReference type="SMART" id="SM00363">
    <property type="entry name" value="S4"/>
    <property type="match status" value="1"/>
</dbReference>
<feature type="domain" description="RNA-binding S4" evidence="5">
    <location>
        <begin position="5"/>
        <end position="69"/>
    </location>
</feature>
<dbReference type="Gene3D" id="3.10.290.10">
    <property type="entry name" value="RNA-binding S4 domain"/>
    <property type="match status" value="1"/>
</dbReference>
<dbReference type="InterPro" id="IPR029063">
    <property type="entry name" value="SAM-dependent_MTases_sf"/>
</dbReference>
<evidence type="ECO:0000313" key="7">
    <source>
        <dbReference type="Proteomes" id="UP001056455"/>
    </source>
</evidence>
<dbReference type="PROSITE" id="PS50889">
    <property type="entry name" value="S4"/>
    <property type="match status" value="1"/>
</dbReference>
<dbReference type="PANTHER" id="PTHR32319:SF0">
    <property type="entry name" value="BACTERIAL HEMOLYSIN-LIKE PROTEIN"/>
    <property type="match status" value="1"/>
</dbReference>
<evidence type="ECO:0000259" key="5">
    <source>
        <dbReference type="SMART" id="SM00363"/>
    </source>
</evidence>
<feature type="region of interest" description="Disordered" evidence="4">
    <location>
        <begin position="82"/>
        <end position="102"/>
    </location>
</feature>
<dbReference type="GO" id="GO:0008168">
    <property type="term" value="F:methyltransferase activity"/>
    <property type="evidence" value="ECO:0007669"/>
    <property type="project" value="UniProtKB-KW"/>
</dbReference>
<dbReference type="SUPFAM" id="SSF55174">
    <property type="entry name" value="Alpha-L RNA-binding motif"/>
    <property type="match status" value="1"/>
</dbReference>
<keyword evidence="6" id="KW-0808">Transferase</keyword>
<sequence>MRGEERLDQHLVREGLARSRTLAQRLIRGGSVCVDGQVVHKSSYAVAPGQQVMVTDDDASRWVGRGALKLLHALTVWEADARQPAGDPGQPASDAGQQVGSGGLRVSGRRCLDVGASTGGFTQVLLEHGATHVTALDVGHDQLVADLVADPRVTDLPGTNIRDVSAAQLGTFEVIVGDVSFISLSLVLPAVAPLLEPDGDVVFLVKPQFEVGRDHLGHGGVVRSAAEHARVLSDITLAAAELGWHVHGIEPSPVTGAHGNTEYLLWLAAYQPGMMSADEATARIRDLTREDD</sequence>
<evidence type="ECO:0000256" key="2">
    <source>
        <dbReference type="ARBA" id="ARBA00029460"/>
    </source>
</evidence>
<evidence type="ECO:0000256" key="3">
    <source>
        <dbReference type="PROSITE-ProRule" id="PRU00182"/>
    </source>
</evidence>
<organism evidence="6 7">
    <name type="scientific">Ornithinimicrobium faecis</name>
    <dbReference type="NCBI Taxonomy" id="2934158"/>
    <lineage>
        <taxon>Bacteria</taxon>
        <taxon>Bacillati</taxon>
        <taxon>Actinomycetota</taxon>
        <taxon>Actinomycetes</taxon>
        <taxon>Micrococcales</taxon>
        <taxon>Ornithinimicrobiaceae</taxon>
        <taxon>Ornithinimicrobium</taxon>
    </lineage>
</organism>
<evidence type="ECO:0000313" key="6">
    <source>
        <dbReference type="EMBL" id="USQ78381.1"/>
    </source>
</evidence>
<comment type="similarity">
    <text evidence="2">Belongs to the TlyA family.</text>
</comment>
<dbReference type="EMBL" id="CP099489">
    <property type="protein sequence ID" value="USQ78381.1"/>
    <property type="molecule type" value="Genomic_DNA"/>
</dbReference>
<keyword evidence="1 3" id="KW-0694">RNA-binding</keyword>
<reference evidence="6" key="1">
    <citation type="submission" date="2022-06" db="EMBL/GenBank/DDBJ databases">
        <title>Ornithinimicrobium HY1793.</title>
        <authorList>
            <person name="Huang Y."/>
        </authorList>
    </citation>
    <scope>NUCLEOTIDE SEQUENCE</scope>
    <source>
        <strain evidence="6">HY1793</strain>
    </source>
</reference>
<dbReference type="PANTHER" id="PTHR32319">
    <property type="entry name" value="BACTERIAL HEMOLYSIN-LIKE PROTEIN"/>
    <property type="match status" value="1"/>
</dbReference>
<gene>
    <name evidence="6" type="ORF">NF556_12055</name>
</gene>
<dbReference type="InterPro" id="IPR002942">
    <property type="entry name" value="S4_RNA-bd"/>
</dbReference>
<protein>
    <submittedName>
        <fullName evidence="6">TlyA family RNA methyltransferase</fullName>
    </submittedName>
</protein>
<dbReference type="PIRSF" id="PIRSF005578">
    <property type="entry name" value="TlyA"/>
    <property type="match status" value="1"/>
</dbReference>
<dbReference type="InterPro" id="IPR004538">
    <property type="entry name" value="Hemolysin_A/TlyA"/>
</dbReference>
<dbReference type="Pfam" id="PF01728">
    <property type="entry name" value="FtsJ"/>
    <property type="match status" value="1"/>
</dbReference>
<evidence type="ECO:0000256" key="4">
    <source>
        <dbReference type="SAM" id="MobiDB-lite"/>
    </source>
</evidence>
<dbReference type="Pfam" id="PF01479">
    <property type="entry name" value="S4"/>
    <property type="match status" value="1"/>
</dbReference>
<dbReference type="InterPro" id="IPR047048">
    <property type="entry name" value="TlyA"/>
</dbReference>
<evidence type="ECO:0000256" key="1">
    <source>
        <dbReference type="ARBA" id="ARBA00022884"/>
    </source>
</evidence>
<keyword evidence="6" id="KW-0489">Methyltransferase</keyword>
<dbReference type="InterPro" id="IPR036986">
    <property type="entry name" value="S4_RNA-bd_sf"/>
</dbReference>
<dbReference type="RefSeq" id="WP_252591179.1">
    <property type="nucleotide sequence ID" value="NZ_CP099489.1"/>
</dbReference>
<proteinExistence type="inferred from homology"/>
<dbReference type="GO" id="GO:0032259">
    <property type="term" value="P:methylation"/>
    <property type="evidence" value="ECO:0007669"/>
    <property type="project" value="UniProtKB-KW"/>
</dbReference>